<dbReference type="EMBL" id="CM047910">
    <property type="protein sequence ID" value="KAJ0075340.1"/>
    <property type="molecule type" value="Genomic_DNA"/>
</dbReference>
<keyword evidence="2" id="KW-1185">Reference proteome</keyword>
<protein>
    <submittedName>
        <fullName evidence="1">Uncharacterized protein</fullName>
    </submittedName>
</protein>
<accession>A0ACC0ZT73</accession>
<evidence type="ECO:0000313" key="1">
    <source>
        <dbReference type="EMBL" id="KAJ0075340.1"/>
    </source>
</evidence>
<sequence>MVRRLKLKGID</sequence>
<dbReference type="Proteomes" id="UP001164250">
    <property type="component" value="Chromosome 15"/>
</dbReference>
<proteinExistence type="predicted"/>
<name>A0ACC0ZT73_9ROSI</name>
<reference evidence="2" key="1">
    <citation type="journal article" date="2023" name="G3 (Bethesda)">
        <title>Genome assembly and association tests identify interacting loci associated with vigor, precocity, and sex in interspecific pistachio rootstocks.</title>
        <authorList>
            <person name="Palmer W."/>
            <person name="Jacygrad E."/>
            <person name="Sagayaradj S."/>
            <person name="Cavanaugh K."/>
            <person name="Han R."/>
            <person name="Bertier L."/>
            <person name="Beede B."/>
            <person name="Kafkas S."/>
            <person name="Golino D."/>
            <person name="Preece J."/>
            <person name="Michelmore R."/>
        </authorList>
    </citation>
    <scope>NUCLEOTIDE SEQUENCE [LARGE SCALE GENOMIC DNA]</scope>
</reference>
<gene>
    <name evidence="1" type="ORF">Patl1_34648</name>
</gene>
<evidence type="ECO:0000313" key="2">
    <source>
        <dbReference type="Proteomes" id="UP001164250"/>
    </source>
</evidence>
<organism evidence="1 2">
    <name type="scientific">Pistacia atlantica</name>
    <dbReference type="NCBI Taxonomy" id="434234"/>
    <lineage>
        <taxon>Eukaryota</taxon>
        <taxon>Viridiplantae</taxon>
        <taxon>Streptophyta</taxon>
        <taxon>Embryophyta</taxon>
        <taxon>Tracheophyta</taxon>
        <taxon>Spermatophyta</taxon>
        <taxon>Magnoliopsida</taxon>
        <taxon>eudicotyledons</taxon>
        <taxon>Gunneridae</taxon>
        <taxon>Pentapetalae</taxon>
        <taxon>rosids</taxon>
        <taxon>malvids</taxon>
        <taxon>Sapindales</taxon>
        <taxon>Anacardiaceae</taxon>
        <taxon>Pistacia</taxon>
    </lineage>
</organism>
<comment type="caution">
    <text evidence="1">The sequence shown here is derived from an EMBL/GenBank/DDBJ whole genome shotgun (WGS) entry which is preliminary data.</text>
</comment>